<accession>A0A7V4XUR1</accession>
<keyword evidence="1" id="KW-1133">Transmembrane helix</keyword>
<evidence type="ECO:0000256" key="1">
    <source>
        <dbReference type="SAM" id="Phobius"/>
    </source>
</evidence>
<proteinExistence type="predicted"/>
<protein>
    <recommendedName>
        <fullName evidence="3">DUF4126 domain-containing protein</fullName>
    </recommendedName>
</protein>
<name>A0A7V4XUR1_9BACT</name>
<feature type="transmembrane region" description="Helical" evidence="1">
    <location>
        <begin position="82"/>
        <end position="100"/>
    </location>
</feature>
<feature type="transmembrane region" description="Helical" evidence="1">
    <location>
        <begin position="48"/>
        <end position="70"/>
    </location>
</feature>
<keyword evidence="1" id="KW-0812">Transmembrane</keyword>
<evidence type="ECO:0000313" key="2">
    <source>
        <dbReference type="EMBL" id="HGY95512.1"/>
    </source>
</evidence>
<feature type="transmembrane region" description="Helical" evidence="1">
    <location>
        <begin position="106"/>
        <end position="126"/>
    </location>
</feature>
<keyword evidence="1" id="KW-0472">Membrane</keyword>
<comment type="caution">
    <text evidence="2">The sequence shown here is derived from an EMBL/GenBank/DDBJ whole genome shotgun (WGS) entry which is preliminary data.</text>
</comment>
<organism evidence="2">
    <name type="scientific">Acidobacterium capsulatum</name>
    <dbReference type="NCBI Taxonomy" id="33075"/>
    <lineage>
        <taxon>Bacteria</taxon>
        <taxon>Pseudomonadati</taxon>
        <taxon>Acidobacteriota</taxon>
        <taxon>Terriglobia</taxon>
        <taxon>Terriglobales</taxon>
        <taxon>Acidobacteriaceae</taxon>
        <taxon>Acidobacterium</taxon>
    </lineage>
</organism>
<sequence length="176" mass="18366">MTMMMMASTVLLFCFAIGFFTGWRSMSGIALVCWGIHLGWLAVAHTPLFFLGSTVSLVVFSLLAVGELIGDKLPQIPNRTDIGPLIARMVFGGLCGWVLAMNGHAAVAAGVACGAVGAIVGAFAGFHARRAITRRGTGVPGDGSSSLGWRGVKDFPVALIEDIVAIAGGLWLVSRF</sequence>
<evidence type="ECO:0008006" key="3">
    <source>
        <dbReference type="Google" id="ProtNLM"/>
    </source>
</evidence>
<dbReference type="EMBL" id="DTKL01000078">
    <property type="protein sequence ID" value="HGY95512.1"/>
    <property type="molecule type" value="Genomic_DNA"/>
</dbReference>
<gene>
    <name evidence="2" type="ORF">ENW50_12635</name>
</gene>
<dbReference type="AlphaFoldDB" id="A0A7V4XUR1"/>
<reference evidence="2" key="1">
    <citation type="journal article" date="2020" name="mSystems">
        <title>Genome- and Community-Level Interaction Insights into Carbon Utilization and Element Cycling Functions of Hydrothermarchaeota in Hydrothermal Sediment.</title>
        <authorList>
            <person name="Zhou Z."/>
            <person name="Liu Y."/>
            <person name="Xu W."/>
            <person name="Pan J."/>
            <person name="Luo Z.H."/>
            <person name="Li M."/>
        </authorList>
    </citation>
    <scope>NUCLEOTIDE SEQUENCE [LARGE SCALE GENOMIC DNA]</scope>
    <source>
        <strain evidence="2">SpSt-855</strain>
    </source>
</reference>